<keyword evidence="2" id="KW-1185">Reference proteome</keyword>
<evidence type="ECO:0000313" key="1">
    <source>
        <dbReference type="EMBL" id="QSP93527.1"/>
    </source>
</evidence>
<gene>
    <name evidence="1" type="ORF">LPB19_09855</name>
</gene>
<dbReference type="Proteomes" id="UP000663555">
    <property type="component" value="Chromosome"/>
</dbReference>
<reference evidence="1 2" key="1">
    <citation type="submission" date="2021-03" db="EMBL/GenBank/DDBJ databases">
        <title>Genome sequencing of Marinobacter sp. LPB0319.</title>
        <authorList>
            <person name="Kim J."/>
        </authorList>
    </citation>
    <scope>NUCLEOTIDE SEQUENCE [LARGE SCALE GENOMIC DNA]</scope>
    <source>
        <strain evidence="1 2">LPB0319</strain>
    </source>
</reference>
<dbReference type="EMBL" id="CP071247">
    <property type="protein sequence ID" value="QSP93527.1"/>
    <property type="molecule type" value="Genomic_DNA"/>
</dbReference>
<evidence type="ECO:0000313" key="2">
    <source>
        <dbReference type="Proteomes" id="UP000663555"/>
    </source>
</evidence>
<proteinExistence type="predicted"/>
<accession>A0ABX7MPX8</accession>
<organism evidence="1 2">
    <name type="scientific">Marinobacter salinisoli</name>
    <dbReference type="NCBI Taxonomy" id="2769486"/>
    <lineage>
        <taxon>Bacteria</taxon>
        <taxon>Pseudomonadati</taxon>
        <taxon>Pseudomonadota</taxon>
        <taxon>Gammaproteobacteria</taxon>
        <taxon>Pseudomonadales</taxon>
        <taxon>Marinobacteraceae</taxon>
        <taxon>Marinobacter</taxon>
    </lineage>
</organism>
<dbReference type="RefSeq" id="WP_206642750.1">
    <property type="nucleotide sequence ID" value="NZ_CP071247.1"/>
</dbReference>
<protein>
    <submittedName>
        <fullName evidence="1">Uncharacterized protein</fullName>
    </submittedName>
</protein>
<name>A0ABX7MPX8_9GAMM</name>
<sequence>MTNAIKIFAQVAMVQRRGAMISKKLCAGLLVLVTPQLVGAQTMFSTNDMVYKGAIRVPIGTYGDSRMGYAQGPFEVMDDESSSFMVGHTKDQAVAEFSLPPFSLAKEISELPMAQNKQPFVTVFDRIPDGNPQGINRITGLLFIEERLIVNGIEYYDAAADNTDTTFFIQDASQLGSSSVSGFRKLEARVHVSGWMTEVPQELYGLFEKEYIFGYANNTPINSRHSIGPSAFGVGLASIINSNPGDEIPTTSLIDYSLANPLAEDSNNETGENNLWTEESRAFLGFIVPGTETYAVFGTSGGHNSGVGYKITQDDGTVCPGFCPYKASDIYNYYWLYDINDMISVFQGKMLPHDVRPYEYGELLLPFQDQGGKPKLIIGADFNPATSTVFFMLGKADTLQSNYEAAPLLIAYRISLRGEGAGSESPPGAPSSVDVQ</sequence>